<comment type="caution">
    <text evidence="2">The sequence shown here is derived from an EMBL/GenBank/DDBJ whole genome shotgun (WGS) entry which is preliminary data.</text>
</comment>
<evidence type="ECO:0000313" key="3">
    <source>
        <dbReference type="Proteomes" id="UP000828390"/>
    </source>
</evidence>
<proteinExistence type="predicted"/>
<reference evidence="2" key="1">
    <citation type="journal article" date="2019" name="bioRxiv">
        <title>The Genome of the Zebra Mussel, Dreissena polymorpha: A Resource for Invasive Species Research.</title>
        <authorList>
            <person name="McCartney M.A."/>
            <person name="Auch B."/>
            <person name="Kono T."/>
            <person name="Mallez S."/>
            <person name="Zhang Y."/>
            <person name="Obille A."/>
            <person name="Becker A."/>
            <person name="Abrahante J.E."/>
            <person name="Garbe J."/>
            <person name="Badalamenti J.P."/>
            <person name="Herman A."/>
            <person name="Mangelson H."/>
            <person name="Liachko I."/>
            <person name="Sullivan S."/>
            <person name="Sone E.D."/>
            <person name="Koren S."/>
            <person name="Silverstein K.A.T."/>
            <person name="Beckman K.B."/>
            <person name="Gohl D.M."/>
        </authorList>
    </citation>
    <scope>NUCLEOTIDE SEQUENCE</scope>
    <source>
        <strain evidence="2">Duluth1</strain>
        <tissue evidence="2">Whole animal</tissue>
    </source>
</reference>
<reference evidence="2" key="2">
    <citation type="submission" date="2020-11" db="EMBL/GenBank/DDBJ databases">
        <authorList>
            <person name="McCartney M.A."/>
            <person name="Auch B."/>
            <person name="Kono T."/>
            <person name="Mallez S."/>
            <person name="Becker A."/>
            <person name="Gohl D.M."/>
            <person name="Silverstein K.A.T."/>
            <person name="Koren S."/>
            <person name="Bechman K.B."/>
            <person name="Herman A."/>
            <person name="Abrahante J.E."/>
            <person name="Garbe J."/>
        </authorList>
    </citation>
    <scope>NUCLEOTIDE SEQUENCE</scope>
    <source>
        <strain evidence="2">Duluth1</strain>
        <tissue evidence="2">Whole animal</tissue>
    </source>
</reference>
<name>A0A9D4FTU1_DREPO</name>
<gene>
    <name evidence="2" type="ORF">DPMN_132672</name>
</gene>
<keyword evidence="3" id="KW-1185">Reference proteome</keyword>
<feature type="compositionally biased region" description="Low complexity" evidence="1">
    <location>
        <begin position="75"/>
        <end position="88"/>
    </location>
</feature>
<sequence length="108" mass="11905">MLVPVKSLRGGWSISYAVASLILEKDINDWRMPKGSNCCVEFDLMCANGRYRPNNSSKVTFANLNLKIVMRMLSSRSKSGSSTVGSKGPIIDFGPDNRLKTQQYGGKN</sequence>
<dbReference type="EMBL" id="JAIWYP010000006">
    <property type="protein sequence ID" value="KAH3804387.1"/>
    <property type="molecule type" value="Genomic_DNA"/>
</dbReference>
<feature type="region of interest" description="Disordered" evidence="1">
    <location>
        <begin position="75"/>
        <end position="108"/>
    </location>
</feature>
<protein>
    <submittedName>
        <fullName evidence="2">Uncharacterized protein</fullName>
    </submittedName>
</protein>
<organism evidence="2 3">
    <name type="scientific">Dreissena polymorpha</name>
    <name type="common">Zebra mussel</name>
    <name type="synonym">Mytilus polymorpha</name>
    <dbReference type="NCBI Taxonomy" id="45954"/>
    <lineage>
        <taxon>Eukaryota</taxon>
        <taxon>Metazoa</taxon>
        <taxon>Spiralia</taxon>
        <taxon>Lophotrochozoa</taxon>
        <taxon>Mollusca</taxon>
        <taxon>Bivalvia</taxon>
        <taxon>Autobranchia</taxon>
        <taxon>Heteroconchia</taxon>
        <taxon>Euheterodonta</taxon>
        <taxon>Imparidentia</taxon>
        <taxon>Neoheterodontei</taxon>
        <taxon>Myida</taxon>
        <taxon>Dreissenoidea</taxon>
        <taxon>Dreissenidae</taxon>
        <taxon>Dreissena</taxon>
    </lineage>
</organism>
<evidence type="ECO:0000313" key="2">
    <source>
        <dbReference type="EMBL" id="KAH3804387.1"/>
    </source>
</evidence>
<evidence type="ECO:0000256" key="1">
    <source>
        <dbReference type="SAM" id="MobiDB-lite"/>
    </source>
</evidence>
<dbReference type="AlphaFoldDB" id="A0A9D4FTU1"/>
<accession>A0A9D4FTU1</accession>
<dbReference type="Proteomes" id="UP000828390">
    <property type="component" value="Unassembled WGS sequence"/>
</dbReference>